<dbReference type="EMBL" id="MCBQ01002406">
    <property type="protein sequence ID" value="RKF82531.1"/>
    <property type="molecule type" value="Genomic_DNA"/>
</dbReference>
<dbReference type="GO" id="GO:0031966">
    <property type="term" value="C:mitochondrial membrane"/>
    <property type="evidence" value="ECO:0007669"/>
    <property type="project" value="UniProtKB-SubCell"/>
</dbReference>
<evidence type="ECO:0000256" key="7">
    <source>
        <dbReference type="ARBA" id="ARBA00023128"/>
    </source>
</evidence>
<comment type="subcellular location">
    <subcellularLocation>
        <location evidence="1">Mitochondrion membrane</location>
    </subcellularLocation>
</comment>
<protein>
    <submittedName>
        <fullName evidence="10">Putative atp synthase subunit g</fullName>
    </submittedName>
</protein>
<keyword evidence="11" id="KW-1185">Reference proteome</keyword>
<name>A0A420J6W9_9PEZI</name>
<evidence type="ECO:0000256" key="1">
    <source>
        <dbReference type="ARBA" id="ARBA00004325"/>
    </source>
</evidence>
<comment type="similarity">
    <text evidence="2">Belongs to the ATPase g subunit family.</text>
</comment>
<evidence type="ECO:0000256" key="6">
    <source>
        <dbReference type="ARBA" id="ARBA00023065"/>
    </source>
</evidence>
<evidence type="ECO:0000256" key="9">
    <source>
        <dbReference type="ARBA" id="ARBA00023310"/>
    </source>
</evidence>
<evidence type="ECO:0000313" key="11">
    <source>
        <dbReference type="Proteomes" id="UP000283383"/>
    </source>
</evidence>
<evidence type="ECO:0000256" key="3">
    <source>
        <dbReference type="ARBA" id="ARBA00022448"/>
    </source>
</evidence>
<evidence type="ECO:0000256" key="2">
    <source>
        <dbReference type="ARBA" id="ARBA00005699"/>
    </source>
</evidence>
<dbReference type="AlphaFoldDB" id="A0A420J6W9"/>
<evidence type="ECO:0000256" key="4">
    <source>
        <dbReference type="ARBA" id="ARBA00022547"/>
    </source>
</evidence>
<evidence type="ECO:0000313" key="10">
    <source>
        <dbReference type="EMBL" id="RKF82531.1"/>
    </source>
</evidence>
<proteinExistence type="inferred from homology"/>
<organism evidence="10 11">
    <name type="scientific">Golovinomyces cichoracearum</name>
    <dbReference type="NCBI Taxonomy" id="62708"/>
    <lineage>
        <taxon>Eukaryota</taxon>
        <taxon>Fungi</taxon>
        <taxon>Dikarya</taxon>
        <taxon>Ascomycota</taxon>
        <taxon>Pezizomycotina</taxon>
        <taxon>Leotiomycetes</taxon>
        <taxon>Erysiphales</taxon>
        <taxon>Erysiphaceae</taxon>
        <taxon>Golovinomyces</taxon>
    </lineage>
</organism>
<keyword evidence="3" id="KW-0813">Transport</keyword>
<dbReference type="GO" id="GO:0015078">
    <property type="term" value="F:proton transmembrane transporter activity"/>
    <property type="evidence" value="ECO:0007669"/>
    <property type="project" value="InterPro"/>
</dbReference>
<keyword evidence="9" id="KW-0066">ATP synthesis</keyword>
<comment type="caution">
    <text evidence="10">The sequence shown here is derived from an EMBL/GenBank/DDBJ whole genome shotgun (WGS) entry which is preliminary data.</text>
</comment>
<dbReference type="InterPro" id="IPR006808">
    <property type="entry name" value="ATP_synth_F0_gsu_mt"/>
</dbReference>
<keyword evidence="7" id="KW-0496">Mitochondrion</keyword>
<reference evidence="10 11" key="1">
    <citation type="journal article" date="2018" name="BMC Genomics">
        <title>Comparative genome analyses reveal sequence features reflecting distinct modes of host-adaptation between dicot and monocot powdery mildew.</title>
        <authorList>
            <person name="Wu Y."/>
            <person name="Ma X."/>
            <person name="Pan Z."/>
            <person name="Kale S.D."/>
            <person name="Song Y."/>
            <person name="King H."/>
            <person name="Zhang Q."/>
            <person name="Presley C."/>
            <person name="Deng X."/>
            <person name="Wei C.I."/>
            <person name="Xiao S."/>
        </authorList>
    </citation>
    <scope>NUCLEOTIDE SEQUENCE [LARGE SCALE GENOMIC DNA]</scope>
    <source>
        <strain evidence="10">UMSG3</strain>
    </source>
</reference>
<sequence length="221" mass="24310">MSALFLRALRRRPANNVNGAIRRSIARYESTVNQSTLDSGKSNSAAIATTKAADGLSRAASAAGPALKGISKTLGKVGYQTQHIISFVQGEFSLSTSVVKAKGYIRFSDSLNVGLIRTNSYCNLLLPRWFRNFEACFSWTEDVTTSYFQRIFDKIRNPETLLNSVSAKNPQEALRQVRNLSNTELAAGAVLFAELLGFFTVGEIIGRFKLIGYRGETAHHH</sequence>
<dbReference type="STRING" id="62708.A0A420J6W9"/>
<accession>A0A420J6W9</accession>
<keyword evidence="6" id="KW-0406">Ion transport</keyword>
<keyword evidence="8" id="KW-0472">Membrane</keyword>
<dbReference type="GO" id="GO:0015986">
    <property type="term" value="P:proton motive force-driven ATP synthesis"/>
    <property type="evidence" value="ECO:0007669"/>
    <property type="project" value="InterPro"/>
</dbReference>
<gene>
    <name evidence="10" type="ORF">GcM3_024005</name>
</gene>
<dbReference type="Proteomes" id="UP000283383">
    <property type="component" value="Unassembled WGS sequence"/>
</dbReference>
<keyword evidence="4" id="KW-0138">CF(0)</keyword>
<dbReference type="Pfam" id="PF04718">
    <property type="entry name" value="ATP-synt_G"/>
    <property type="match status" value="1"/>
</dbReference>
<evidence type="ECO:0000256" key="5">
    <source>
        <dbReference type="ARBA" id="ARBA00022781"/>
    </source>
</evidence>
<evidence type="ECO:0000256" key="8">
    <source>
        <dbReference type="ARBA" id="ARBA00023136"/>
    </source>
</evidence>
<keyword evidence="5" id="KW-0375">Hydrogen ion transport</keyword>
<dbReference type="GO" id="GO:0045259">
    <property type="term" value="C:proton-transporting ATP synthase complex"/>
    <property type="evidence" value="ECO:0007669"/>
    <property type="project" value="UniProtKB-KW"/>
</dbReference>